<feature type="binding site" evidence="8">
    <location>
        <begin position="84"/>
        <end position="85"/>
    </location>
    <ligand>
        <name>substrate</name>
    </ligand>
</feature>
<protein>
    <recommendedName>
        <fullName evidence="3 8">Diaminopimelate epimerase</fullName>
        <shortName evidence="8">DAP epimerase</shortName>
        <ecNumber evidence="3 8">5.1.1.7</ecNumber>
    </recommendedName>
    <alternativeName>
        <fullName evidence="8">PLP-independent amino acid racemase</fullName>
    </alternativeName>
</protein>
<comment type="subunit">
    <text evidence="8">Homodimer.</text>
</comment>
<evidence type="ECO:0000313" key="10">
    <source>
        <dbReference type="EMBL" id="MBB4904865.1"/>
    </source>
</evidence>
<comment type="catalytic activity">
    <reaction evidence="7 8">
        <text>(2S,6S)-2,6-diaminopimelate = meso-2,6-diaminopimelate</text>
        <dbReference type="Rhea" id="RHEA:15393"/>
        <dbReference type="ChEBI" id="CHEBI:57609"/>
        <dbReference type="ChEBI" id="CHEBI:57791"/>
        <dbReference type="EC" id="5.1.1.7"/>
    </reaction>
</comment>
<reference evidence="10 11" key="1">
    <citation type="submission" date="2020-08" db="EMBL/GenBank/DDBJ databases">
        <title>Genomic Encyclopedia of Type Strains, Phase III (KMG-III): the genomes of soil and plant-associated and newly described type strains.</title>
        <authorList>
            <person name="Whitman W."/>
        </authorList>
    </citation>
    <scope>NUCLEOTIDE SEQUENCE [LARGE SCALE GENOMIC DNA]</scope>
    <source>
        <strain evidence="10 11">CECT 8960</strain>
    </source>
</reference>
<sequence length="278" mass="29219">MGIPFLKGHGTENDFVVLPDPDGTLDLTPARVRVLCDRRAGLGADGVLRVVPAKAVADRPAEVPDDLWFMDYRNGDGSVAEMCGNGVRVFARYLVDTGLVTEREFTIGTRAGVRTVIVDDEVTVGMGRARVTGSSLATVGGASVAGVAVNVGNPHLVCVLEDADKLASLDLSVPPAYDPAVFPDGVNVEFVVVEAPDRLRMRVHERGVGETRSCGTGTVAAVTGVLYGRGTHTGEATVDIPGGRVRVTVGPEQSTLSGPAVFVARGELDQVWWDRAGE</sequence>
<dbReference type="EC" id="5.1.1.7" evidence="3 8"/>
<comment type="function">
    <text evidence="8">Catalyzes the stereoinversion of LL-2,6-diaminopimelate (L,L-DAP) to meso-diaminopimelate (meso-DAP), a precursor of L-lysine and an essential component of the bacterial peptidoglycan.</text>
</comment>
<dbReference type="PANTHER" id="PTHR31689:SF0">
    <property type="entry name" value="DIAMINOPIMELATE EPIMERASE"/>
    <property type="match status" value="1"/>
</dbReference>
<feature type="binding site" evidence="8">
    <location>
        <position position="74"/>
    </location>
    <ligand>
        <name>substrate</name>
    </ligand>
</feature>
<proteinExistence type="inferred from homology"/>
<evidence type="ECO:0000313" key="11">
    <source>
        <dbReference type="Proteomes" id="UP000520767"/>
    </source>
</evidence>
<dbReference type="InterPro" id="IPR001653">
    <property type="entry name" value="DAP_epimerase_DapF"/>
</dbReference>
<name>A0A7W7Q0R3_9PSEU</name>
<evidence type="ECO:0000256" key="3">
    <source>
        <dbReference type="ARBA" id="ARBA00013080"/>
    </source>
</evidence>
<evidence type="ECO:0000256" key="7">
    <source>
        <dbReference type="ARBA" id="ARBA00051712"/>
    </source>
</evidence>
<keyword evidence="5 8" id="KW-0457">Lysine biosynthesis</keyword>
<feature type="site" description="Could be important to modulate the pK values of the two catalytic cysteine residues" evidence="8">
    <location>
        <position position="155"/>
    </location>
</feature>
<dbReference type="NCBIfam" id="TIGR00652">
    <property type="entry name" value="DapF"/>
    <property type="match status" value="1"/>
</dbReference>
<dbReference type="PANTHER" id="PTHR31689">
    <property type="entry name" value="DIAMINOPIMELATE EPIMERASE, CHLOROPLASTIC"/>
    <property type="match status" value="1"/>
</dbReference>
<feature type="active site" evidence="9">
    <location>
        <position position="83"/>
    </location>
</feature>
<feature type="binding site" evidence="8">
    <location>
        <position position="187"/>
    </location>
    <ligand>
        <name>substrate</name>
    </ligand>
</feature>
<feature type="binding site" evidence="8">
    <location>
        <position position="13"/>
    </location>
    <ligand>
        <name>substrate</name>
    </ligand>
</feature>
<feature type="active site" description="Proton donor" evidence="8">
    <location>
        <position position="83"/>
    </location>
</feature>
<evidence type="ECO:0000256" key="2">
    <source>
        <dbReference type="ARBA" id="ARBA00010219"/>
    </source>
</evidence>
<dbReference type="PROSITE" id="PS01326">
    <property type="entry name" value="DAP_EPIMERASE"/>
    <property type="match status" value="1"/>
</dbReference>
<feature type="binding site" evidence="8">
    <location>
        <position position="153"/>
    </location>
    <ligand>
        <name>substrate</name>
    </ligand>
</feature>
<evidence type="ECO:0000256" key="4">
    <source>
        <dbReference type="ARBA" id="ARBA00022605"/>
    </source>
</evidence>
<evidence type="ECO:0000256" key="8">
    <source>
        <dbReference type="HAMAP-Rule" id="MF_00197"/>
    </source>
</evidence>
<dbReference type="HAMAP" id="MF_00197">
    <property type="entry name" value="DAP_epimerase"/>
    <property type="match status" value="1"/>
</dbReference>
<dbReference type="Pfam" id="PF01678">
    <property type="entry name" value="DAP_epimerase"/>
    <property type="match status" value="2"/>
</dbReference>
<dbReference type="Gene3D" id="3.10.310.10">
    <property type="entry name" value="Diaminopimelate Epimerase, Chain A, domain 1"/>
    <property type="match status" value="2"/>
</dbReference>
<dbReference type="Proteomes" id="UP000520767">
    <property type="component" value="Unassembled WGS sequence"/>
</dbReference>
<evidence type="ECO:0000256" key="1">
    <source>
        <dbReference type="ARBA" id="ARBA00005196"/>
    </source>
</evidence>
<feature type="site" description="Could be important to modulate the pK values of the two catalytic cysteine residues" evidence="8">
    <location>
        <position position="205"/>
    </location>
</feature>
<dbReference type="GO" id="GO:0008837">
    <property type="term" value="F:diaminopimelate epimerase activity"/>
    <property type="evidence" value="ECO:0007669"/>
    <property type="project" value="UniProtKB-UniRule"/>
</dbReference>
<comment type="pathway">
    <text evidence="1 8">Amino-acid biosynthesis; L-lysine biosynthesis via DAP pathway; DL-2,6-diaminopimelate from LL-2,6-diaminopimelate: step 1/1.</text>
</comment>
<feature type="binding site" evidence="8">
    <location>
        <begin position="205"/>
        <end position="206"/>
    </location>
    <ligand>
        <name>substrate</name>
    </ligand>
</feature>
<comment type="subcellular location">
    <subcellularLocation>
        <location evidence="8">Cytoplasm</location>
    </subcellularLocation>
</comment>
<dbReference type="GO" id="GO:0009089">
    <property type="term" value="P:lysine biosynthetic process via diaminopimelate"/>
    <property type="evidence" value="ECO:0007669"/>
    <property type="project" value="UniProtKB-UniRule"/>
</dbReference>
<feature type="active site" description="Proton acceptor" evidence="8">
    <location>
        <position position="214"/>
    </location>
</feature>
<evidence type="ECO:0000256" key="6">
    <source>
        <dbReference type="ARBA" id="ARBA00023235"/>
    </source>
</evidence>
<gene>
    <name evidence="8" type="primary">dapF</name>
    <name evidence="10" type="ORF">FHR82_001075</name>
</gene>
<evidence type="ECO:0000256" key="5">
    <source>
        <dbReference type="ARBA" id="ARBA00023154"/>
    </source>
</evidence>
<organism evidence="10 11">
    <name type="scientific">Actinophytocola algeriensis</name>
    <dbReference type="NCBI Taxonomy" id="1768010"/>
    <lineage>
        <taxon>Bacteria</taxon>
        <taxon>Bacillati</taxon>
        <taxon>Actinomycetota</taxon>
        <taxon>Actinomycetes</taxon>
        <taxon>Pseudonocardiales</taxon>
        <taxon>Pseudonocardiaceae</taxon>
    </lineage>
</organism>
<accession>A0A7W7Q0R3</accession>
<dbReference type="AlphaFoldDB" id="A0A7W7Q0R3"/>
<dbReference type="GO" id="GO:0005829">
    <property type="term" value="C:cytosol"/>
    <property type="evidence" value="ECO:0007669"/>
    <property type="project" value="TreeGrafter"/>
</dbReference>
<comment type="similarity">
    <text evidence="2 8">Belongs to the diaminopimelate epimerase family.</text>
</comment>
<evidence type="ECO:0000256" key="9">
    <source>
        <dbReference type="PROSITE-ProRule" id="PRU10125"/>
    </source>
</evidence>
<comment type="caution">
    <text evidence="8">Lacks conserved residue(s) required for the propagation of feature annotation.</text>
</comment>
<comment type="caution">
    <text evidence="10">The sequence shown here is derived from an EMBL/GenBank/DDBJ whole genome shotgun (WGS) entry which is preliminary data.</text>
</comment>
<dbReference type="SUPFAM" id="SSF54506">
    <property type="entry name" value="Diaminopimelate epimerase-like"/>
    <property type="match status" value="2"/>
</dbReference>
<keyword evidence="8" id="KW-0963">Cytoplasm</keyword>
<keyword evidence="6 8" id="KW-0413">Isomerase</keyword>
<feature type="binding site" evidence="8">
    <location>
        <begin position="215"/>
        <end position="216"/>
    </location>
    <ligand>
        <name>substrate</name>
    </ligand>
</feature>
<keyword evidence="11" id="KW-1185">Reference proteome</keyword>
<dbReference type="UniPathway" id="UPA00034">
    <property type="reaction ID" value="UER00025"/>
</dbReference>
<dbReference type="InterPro" id="IPR018510">
    <property type="entry name" value="DAP_epimerase_AS"/>
</dbReference>
<keyword evidence="4 8" id="KW-0028">Amino-acid biosynthesis</keyword>
<dbReference type="EMBL" id="JACHJQ010000001">
    <property type="protein sequence ID" value="MBB4904865.1"/>
    <property type="molecule type" value="Genomic_DNA"/>
</dbReference>